<keyword evidence="3" id="KW-1185">Reference proteome</keyword>
<proteinExistence type="predicted"/>
<accession>A0A067TM03</accession>
<gene>
    <name evidence="2" type="ORF">GALMADRAFT_55824</name>
</gene>
<organism evidence="2 3">
    <name type="scientific">Galerina marginata (strain CBS 339.88)</name>
    <dbReference type="NCBI Taxonomy" id="685588"/>
    <lineage>
        <taxon>Eukaryota</taxon>
        <taxon>Fungi</taxon>
        <taxon>Dikarya</taxon>
        <taxon>Basidiomycota</taxon>
        <taxon>Agaricomycotina</taxon>
        <taxon>Agaricomycetes</taxon>
        <taxon>Agaricomycetidae</taxon>
        <taxon>Agaricales</taxon>
        <taxon>Agaricineae</taxon>
        <taxon>Strophariaceae</taxon>
        <taxon>Galerina</taxon>
    </lineage>
</organism>
<feature type="region of interest" description="Disordered" evidence="1">
    <location>
        <begin position="1"/>
        <end position="26"/>
    </location>
</feature>
<dbReference type="EMBL" id="KL142368">
    <property type="protein sequence ID" value="KDR84211.1"/>
    <property type="molecule type" value="Genomic_DNA"/>
</dbReference>
<reference evidence="3" key="1">
    <citation type="journal article" date="2014" name="Proc. Natl. Acad. Sci. U.S.A.">
        <title>Extensive sampling of basidiomycete genomes demonstrates inadequacy of the white-rot/brown-rot paradigm for wood decay fungi.</title>
        <authorList>
            <person name="Riley R."/>
            <person name="Salamov A.A."/>
            <person name="Brown D.W."/>
            <person name="Nagy L.G."/>
            <person name="Floudas D."/>
            <person name="Held B.W."/>
            <person name="Levasseur A."/>
            <person name="Lombard V."/>
            <person name="Morin E."/>
            <person name="Otillar R."/>
            <person name="Lindquist E.A."/>
            <person name="Sun H."/>
            <person name="LaButti K.M."/>
            <person name="Schmutz J."/>
            <person name="Jabbour D."/>
            <person name="Luo H."/>
            <person name="Baker S.E."/>
            <person name="Pisabarro A.G."/>
            <person name="Walton J.D."/>
            <person name="Blanchette R.A."/>
            <person name="Henrissat B."/>
            <person name="Martin F."/>
            <person name="Cullen D."/>
            <person name="Hibbett D.S."/>
            <person name="Grigoriev I.V."/>
        </authorList>
    </citation>
    <scope>NUCLEOTIDE SEQUENCE [LARGE SCALE GENOMIC DNA]</scope>
    <source>
        <strain evidence="3">CBS 339.88</strain>
    </source>
</reference>
<evidence type="ECO:0000313" key="3">
    <source>
        <dbReference type="Proteomes" id="UP000027222"/>
    </source>
</evidence>
<dbReference type="STRING" id="685588.A0A067TM03"/>
<feature type="non-terminal residue" evidence="2">
    <location>
        <position position="1"/>
    </location>
</feature>
<dbReference type="OrthoDB" id="3033067at2759"/>
<evidence type="ECO:0000256" key="1">
    <source>
        <dbReference type="SAM" id="MobiDB-lite"/>
    </source>
</evidence>
<dbReference type="Proteomes" id="UP000027222">
    <property type="component" value="Unassembled WGS sequence"/>
</dbReference>
<dbReference type="AlphaFoldDB" id="A0A067TM03"/>
<protein>
    <submittedName>
        <fullName evidence="2">Uncharacterized protein</fullName>
    </submittedName>
</protein>
<sequence length="83" mass="9361">QQIERWLSYRHGKENSSTSAPTLPTDETDPMFLLTCRLLGKSTKKPRKPITYNLWGRENKGAVKHAYTLAARGQGLVATTFII</sequence>
<dbReference type="HOGENOM" id="CLU_2549125_0_0_1"/>
<evidence type="ECO:0000313" key="2">
    <source>
        <dbReference type="EMBL" id="KDR84211.1"/>
    </source>
</evidence>
<name>A0A067TM03_GALM3</name>